<name>A0ABC9NAV3_BACUC</name>
<sequence>MQLIVSSLGYNDLCLSLVIIINLSAPSFSVQRQTVILQRYGK</sequence>
<accession>A0ABC9NAV3</accession>
<organism evidence="1 2">
    <name type="scientific">Bacteroides uniformis (strain ATCC 8492 / DSM 6597 / CCUG 4942 / CIP 103695 / JCM 5828 / KCTC 5204 / NCTC 13054 / VPI 0061)</name>
    <dbReference type="NCBI Taxonomy" id="411479"/>
    <lineage>
        <taxon>Bacteria</taxon>
        <taxon>Pseudomonadati</taxon>
        <taxon>Bacteroidota</taxon>
        <taxon>Bacteroidia</taxon>
        <taxon>Bacteroidales</taxon>
        <taxon>Bacteroidaceae</taxon>
        <taxon>Bacteroides</taxon>
    </lineage>
</organism>
<reference evidence="1" key="2">
    <citation type="submission" date="2013-11" db="EMBL/GenBank/DDBJ databases">
        <title>Draft genome sequence of Bacteroides uniformis (ATCC 8492).</title>
        <authorList>
            <person name="Sudarsanam P."/>
            <person name="Ley R."/>
            <person name="Guruge J."/>
            <person name="Turnbaugh P.J."/>
            <person name="Mahowald M."/>
            <person name="Liep D."/>
            <person name="Gordon J."/>
        </authorList>
    </citation>
    <scope>NUCLEOTIDE SEQUENCE</scope>
    <source>
        <strain evidence="1">ATCC 8492</strain>
    </source>
</reference>
<evidence type="ECO:0000313" key="1">
    <source>
        <dbReference type="EMBL" id="EDO53800.1"/>
    </source>
</evidence>
<comment type="caution">
    <text evidence="1">The sequence shown here is derived from an EMBL/GenBank/DDBJ whole genome shotgun (WGS) entry which is preliminary data.</text>
</comment>
<protein>
    <submittedName>
        <fullName evidence="1">Uncharacterized protein</fullName>
    </submittedName>
</protein>
<keyword evidence="2" id="KW-1185">Reference proteome</keyword>
<reference evidence="1" key="1">
    <citation type="submission" date="2007-06" db="EMBL/GenBank/DDBJ databases">
        <authorList>
            <person name="Fulton L."/>
            <person name="Clifton S."/>
            <person name="Fulton B."/>
            <person name="Xu J."/>
            <person name="Minx P."/>
            <person name="Pepin K.H."/>
            <person name="Johnson M."/>
            <person name="Thiruvilangam P."/>
            <person name="Bhonagiri V."/>
            <person name="Nash W.E."/>
            <person name="Mardis E.R."/>
            <person name="Wilson R.K."/>
        </authorList>
    </citation>
    <scope>NUCLEOTIDE SEQUENCE [LARGE SCALE GENOMIC DNA]</scope>
    <source>
        <strain evidence="1">ATCC 8492</strain>
    </source>
</reference>
<dbReference type="EMBL" id="AAYH02000044">
    <property type="protein sequence ID" value="EDO53800.1"/>
    <property type="molecule type" value="Genomic_DNA"/>
</dbReference>
<dbReference type="AlphaFoldDB" id="A0ABC9NAV3"/>
<evidence type="ECO:0000313" key="2">
    <source>
        <dbReference type="Proteomes" id="UP000004110"/>
    </source>
</evidence>
<proteinExistence type="predicted"/>
<gene>
    <name evidence="1" type="ORF">BACUNI_02415</name>
</gene>
<dbReference type="Proteomes" id="UP000004110">
    <property type="component" value="Unassembled WGS sequence"/>
</dbReference>